<keyword evidence="4" id="KW-0378">Hydrolase</keyword>
<dbReference type="SMART" id="SM00255">
    <property type="entry name" value="TIR"/>
    <property type="match status" value="1"/>
</dbReference>
<dbReference type="SUPFAM" id="SSF52540">
    <property type="entry name" value="P-loop containing nucleoside triphosphate hydrolases"/>
    <property type="match status" value="1"/>
</dbReference>
<dbReference type="InterPro" id="IPR000157">
    <property type="entry name" value="TIR_dom"/>
</dbReference>
<feature type="region of interest" description="Disordered" evidence="8">
    <location>
        <begin position="1116"/>
        <end position="1168"/>
    </location>
</feature>
<dbReference type="Pfam" id="PF20160">
    <property type="entry name" value="C-JID"/>
    <property type="match status" value="1"/>
</dbReference>
<evidence type="ECO:0000256" key="1">
    <source>
        <dbReference type="ARBA" id="ARBA00011982"/>
    </source>
</evidence>
<dbReference type="EC" id="3.2.2.6" evidence="1"/>
<evidence type="ECO:0000256" key="5">
    <source>
        <dbReference type="ARBA" id="ARBA00022821"/>
    </source>
</evidence>
<keyword evidence="5" id="KW-0611">Plant defense</keyword>
<dbReference type="EMBL" id="JBBPBK010000012">
    <property type="protein sequence ID" value="KAK9273227.1"/>
    <property type="molecule type" value="Genomic_DNA"/>
</dbReference>
<dbReference type="InterPro" id="IPR035897">
    <property type="entry name" value="Toll_tir_struct_dom_sf"/>
</dbReference>
<dbReference type="InterPro" id="IPR058546">
    <property type="entry name" value="RPS4B/Roq1-like_LRR"/>
</dbReference>
<dbReference type="Gene3D" id="3.80.10.10">
    <property type="entry name" value="Ribonuclease Inhibitor"/>
    <property type="match status" value="2"/>
</dbReference>
<evidence type="ECO:0000313" key="11">
    <source>
        <dbReference type="Proteomes" id="UP001415857"/>
    </source>
</evidence>
<keyword evidence="6" id="KW-0520">NAD</keyword>
<name>A0AAP0NH37_LIQFO</name>
<dbReference type="InterPro" id="IPR001611">
    <property type="entry name" value="Leu-rich_rpt"/>
</dbReference>
<dbReference type="GO" id="GO:0061809">
    <property type="term" value="F:NAD+ nucleosidase activity, cyclic ADP-ribose generating"/>
    <property type="evidence" value="ECO:0007669"/>
    <property type="project" value="UniProtKB-EC"/>
</dbReference>
<evidence type="ECO:0000256" key="2">
    <source>
        <dbReference type="ARBA" id="ARBA00022614"/>
    </source>
</evidence>
<dbReference type="FunFam" id="3.40.50.10140:FF:000007">
    <property type="entry name" value="Disease resistance protein (TIR-NBS-LRR class)"/>
    <property type="match status" value="1"/>
</dbReference>
<dbReference type="InterPro" id="IPR058192">
    <property type="entry name" value="WHD_ROQ1-like"/>
</dbReference>
<evidence type="ECO:0000256" key="6">
    <source>
        <dbReference type="ARBA" id="ARBA00023027"/>
    </source>
</evidence>
<dbReference type="InterPro" id="IPR002182">
    <property type="entry name" value="NB-ARC"/>
</dbReference>
<dbReference type="Proteomes" id="UP001415857">
    <property type="component" value="Unassembled WGS sequence"/>
</dbReference>
<protein>
    <recommendedName>
        <fullName evidence="1">ADP-ribosyl cyclase/cyclic ADP-ribose hydrolase</fullName>
        <ecNumber evidence="1">3.2.2.6</ecNumber>
    </recommendedName>
</protein>
<dbReference type="PRINTS" id="PR00364">
    <property type="entry name" value="DISEASERSIST"/>
</dbReference>
<dbReference type="InterPro" id="IPR042197">
    <property type="entry name" value="Apaf_helical"/>
</dbReference>
<dbReference type="Pfam" id="PF23282">
    <property type="entry name" value="WHD_ROQ1"/>
    <property type="match status" value="1"/>
</dbReference>
<dbReference type="Pfam" id="PF23286">
    <property type="entry name" value="LRR_13"/>
    <property type="match status" value="1"/>
</dbReference>
<keyword evidence="2" id="KW-0433">Leucine-rich repeat</keyword>
<accession>A0AAP0NH37</accession>
<dbReference type="Gene3D" id="3.40.50.10140">
    <property type="entry name" value="Toll/interleukin-1 receptor homology (TIR) domain"/>
    <property type="match status" value="1"/>
</dbReference>
<feature type="domain" description="TIR" evidence="9">
    <location>
        <begin position="24"/>
        <end position="193"/>
    </location>
</feature>
<comment type="catalytic activity">
    <reaction evidence="7">
        <text>NAD(+) + H2O = ADP-D-ribose + nicotinamide + H(+)</text>
        <dbReference type="Rhea" id="RHEA:16301"/>
        <dbReference type="ChEBI" id="CHEBI:15377"/>
        <dbReference type="ChEBI" id="CHEBI:15378"/>
        <dbReference type="ChEBI" id="CHEBI:17154"/>
        <dbReference type="ChEBI" id="CHEBI:57540"/>
        <dbReference type="ChEBI" id="CHEBI:57967"/>
        <dbReference type="EC" id="3.2.2.6"/>
    </reaction>
    <physiologicalReaction direction="left-to-right" evidence="7">
        <dbReference type="Rhea" id="RHEA:16302"/>
    </physiologicalReaction>
</comment>
<dbReference type="InterPro" id="IPR032675">
    <property type="entry name" value="LRR_dom_sf"/>
</dbReference>
<dbReference type="Pfam" id="PF00931">
    <property type="entry name" value="NB-ARC"/>
    <property type="match status" value="1"/>
</dbReference>
<dbReference type="AlphaFoldDB" id="A0AAP0NH37"/>
<gene>
    <name evidence="10" type="ORF">L1049_018034</name>
</gene>
<feature type="compositionally biased region" description="Polar residues" evidence="8">
    <location>
        <begin position="1159"/>
        <end position="1168"/>
    </location>
</feature>
<dbReference type="PANTHER" id="PTHR11017">
    <property type="entry name" value="LEUCINE-RICH REPEAT-CONTAINING PROTEIN"/>
    <property type="match status" value="1"/>
</dbReference>
<evidence type="ECO:0000256" key="8">
    <source>
        <dbReference type="SAM" id="MobiDB-lite"/>
    </source>
</evidence>
<sequence length="1168" mass="132626">MAAKKSDATDAICALPSCSSSRRWSYDVFLSFRGEDTRKNFTDHLYFALKDAGINAFRDDNELRRGKDIATELVRAIQDSRVSLIVFSRNYAASKWCLEELVKIMECQRTAQHVVLPIFYNVDPSDVRKQTGTFAEAFSKHEERFAAEMDKVLRWRAALTQAANLSGWDLTSAEDGYEAKIVKKIVKEILSHLNNTPLNVTIYPVGIDSRLQEMNLLLNVGLNNVRIIGICAMGGMGKTTIAKAIYNQFFHNFEGKSFLANVREISKQPNGQIRLQQQLLFDILRTKKMRVSNVDRGINVIKERLCNRRVLVVLDDIDQLEQLNALAGKHDWFGFGSRIIITTRDVHLLKEIEVDDIYMVRELNHDESLELFCWHAFRKSHPKEDYVELSKDVMDYCKGLPLALEVLGSFLFHRCVPEWKSALDKLKKIPPDQIQKKLRISFDALEDDKEKDIFLDIACFFIGMDKDYVVKILDACGFFAEIGISVLICRSLLTINKYNELTMHDLLRDMGREIVREESPKQPEHCSRLWFYDDVVDVLAKHKGTQSIEGLILNLPTLNEVHLSTEAFSKMQKLRLLQLNYVRLSGSYDHFSKELRWLCWHGFPLKFIPNGFHVENLVAIDLQYSNLRQVWKETKFLGKLKVLNLSHSHYLTNTPNFLQFPTLEKLILIDCTRMVEVHPSIGHLDRLVLLNMRDCKHLKNLPRSICMLKCLEIIDLSGCSQIEKLPEDLGEMEALIQLLANGTAIRQIPASIVRLTNLRNLSLCGCKGLPSSTLASVFWSWVSSRKTSNFTSLLPASLQGLSSLTTLSLDNCNLLDEAIPKDFGSLFSLRFLNLRGNNFCSLPASISNLPKLRFLSLDHCTRLQSLPDLPTSLRFLYAINCTSLERLLNLSRFERMPELFLMNCHKLVEIPGLEKLESIGTIRMEGCNNLANPFKDNLLQGWSGSAEGSIFLPGDEIPNWFSHQCMGSSLSFQVPPSLGCKLKGFNLSVVYASDINIVIPVPLKATDPYPSVTVIVKTNGLDWIHMPTFFEVPIPPPDLDLTWVGHLPHSMFGNQLDSGNQVEVVVDLGYGLKVKKCGVHLVYDQDERISQSESDGGELIMYNSTSNKTAIVAAHDEGVSEHQARSKVKRDRNDDDDEGGPSHGWFDKDQHPKRFRYQAGSSMNINEE</sequence>
<proteinExistence type="predicted"/>
<dbReference type="Gene3D" id="3.40.50.300">
    <property type="entry name" value="P-loop containing nucleotide triphosphate hydrolases"/>
    <property type="match status" value="1"/>
</dbReference>
<dbReference type="Pfam" id="PF01582">
    <property type="entry name" value="TIR"/>
    <property type="match status" value="1"/>
</dbReference>
<evidence type="ECO:0000313" key="10">
    <source>
        <dbReference type="EMBL" id="KAK9273227.1"/>
    </source>
</evidence>
<evidence type="ECO:0000259" key="9">
    <source>
        <dbReference type="PROSITE" id="PS50104"/>
    </source>
</evidence>
<dbReference type="GO" id="GO:0006952">
    <property type="term" value="P:defense response"/>
    <property type="evidence" value="ECO:0007669"/>
    <property type="project" value="InterPro"/>
</dbReference>
<reference evidence="10 11" key="1">
    <citation type="journal article" date="2024" name="Plant J.">
        <title>Genome sequences and population genomics reveal climatic adaptation and genomic divergence between two closely related sweetgum species.</title>
        <authorList>
            <person name="Xu W.Q."/>
            <person name="Ren C.Q."/>
            <person name="Zhang X.Y."/>
            <person name="Comes H.P."/>
            <person name="Liu X.H."/>
            <person name="Li Y.G."/>
            <person name="Kettle C.J."/>
            <person name="Jalonen R."/>
            <person name="Gaisberger H."/>
            <person name="Ma Y.Z."/>
            <person name="Qiu Y.X."/>
        </authorList>
    </citation>
    <scope>NUCLEOTIDE SEQUENCE [LARGE SCALE GENOMIC DNA]</scope>
    <source>
        <strain evidence="10">Hangzhou</strain>
    </source>
</reference>
<keyword evidence="11" id="KW-1185">Reference proteome</keyword>
<dbReference type="InterPro" id="IPR027417">
    <property type="entry name" value="P-loop_NTPase"/>
</dbReference>
<dbReference type="PROSITE" id="PS51450">
    <property type="entry name" value="LRR"/>
    <property type="match status" value="1"/>
</dbReference>
<dbReference type="PANTHER" id="PTHR11017:SF575">
    <property type="entry name" value="ADP-RIBOSYL CYCLASE_CYCLIC ADP-RIBOSE HYDROLASE"/>
    <property type="match status" value="1"/>
</dbReference>
<keyword evidence="3" id="KW-0677">Repeat</keyword>
<comment type="caution">
    <text evidence="10">The sequence shown here is derived from an EMBL/GenBank/DDBJ whole genome shotgun (WGS) entry which is preliminary data.</text>
</comment>
<dbReference type="PROSITE" id="PS50104">
    <property type="entry name" value="TIR"/>
    <property type="match status" value="1"/>
</dbReference>
<organism evidence="10 11">
    <name type="scientific">Liquidambar formosana</name>
    <name type="common">Formosan gum</name>
    <dbReference type="NCBI Taxonomy" id="63359"/>
    <lineage>
        <taxon>Eukaryota</taxon>
        <taxon>Viridiplantae</taxon>
        <taxon>Streptophyta</taxon>
        <taxon>Embryophyta</taxon>
        <taxon>Tracheophyta</taxon>
        <taxon>Spermatophyta</taxon>
        <taxon>Magnoliopsida</taxon>
        <taxon>eudicotyledons</taxon>
        <taxon>Gunneridae</taxon>
        <taxon>Pentapetalae</taxon>
        <taxon>Saxifragales</taxon>
        <taxon>Altingiaceae</taxon>
        <taxon>Liquidambar</taxon>
    </lineage>
</organism>
<dbReference type="SUPFAM" id="SSF52058">
    <property type="entry name" value="L domain-like"/>
    <property type="match status" value="1"/>
</dbReference>
<evidence type="ECO:0000256" key="7">
    <source>
        <dbReference type="ARBA" id="ARBA00047304"/>
    </source>
</evidence>
<dbReference type="GO" id="GO:0007165">
    <property type="term" value="P:signal transduction"/>
    <property type="evidence" value="ECO:0007669"/>
    <property type="project" value="InterPro"/>
</dbReference>
<dbReference type="GO" id="GO:0043531">
    <property type="term" value="F:ADP binding"/>
    <property type="evidence" value="ECO:0007669"/>
    <property type="project" value="InterPro"/>
</dbReference>
<evidence type="ECO:0000256" key="3">
    <source>
        <dbReference type="ARBA" id="ARBA00022737"/>
    </source>
</evidence>
<dbReference type="InterPro" id="IPR044974">
    <property type="entry name" value="Disease_R_plants"/>
</dbReference>
<dbReference type="InterPro" id="IPR045344">
    <property type="entry name" value="C-JID"/>
</dbReference>
<dbReference type="Gene3D" id="1.10.8.430">
    <property type="entry name" value="Helical domain of apoptotic protease-activating factors"/>
    <property type="match status" value="1"/>
</dbReference>
<dbReference type="SUPFAM" id="SSF52200">
    <property type="entry name" value="Toll/Interleukin receptor TIR domain"/>
    <property type="match status" value="1"/>
</dbReference>
<evidence type="ECO:0000256" key="4">
    <source>
        <dbReference type="ARBA" id="ARBA00022801"/>
    </source>
</evidence>